<evidence type="ECO:0008006" key="4">
    <source>
        <dbReference type="Google" id="ProtNLM"/>
    </source>
</evidence>
<accession>A0ABD3CNY5</accession>
<dbReference type="Proteomes" id="UP001632038">
    <property type="component" value="Unassembled WGS sequence"/>
</dbReference>
<organism evidence="2 3">
    <name type="scientific">Castilleja foliolosa</name>
    <dbReference type="NCBI Taxonomy" id="1961234"/>
    <lineage>
        <taxon>Eukaryota</taxon>
        <taxon>Viridiplantae</taxon>
        <taxon>Streptophyta</taxon>
        <taxon>Embryophyta</taxon>
        <taxon>Tracheophyta</taxon>
        <taxon>Spermatophyta</taxon>
        <taxon>Magnoliopsida</taxon>
        <taxon>eudicotyledons</taxon>
        <taxon>Gunneridae</taxon>
        <taxon>Pentapetalae</taxon>
        <taxon>asterids</taxon>
        <taxon>lamiids</taxon>
        <taxon>Lamiales</taxon>
        <taxon>Orobanchaceae</taxon>
        <taxon>Pedicularideae</taxon>
        <taxon>Castillejinae</taxon>
        <taxon>Castilleja</taxon>
    </lineage>
</organism>
<proteinExistence type="predicted"/>
<dbReference type="AlphaFoldDB" id="A0ABD3CNY5"/>
<sequence>MSYQQAPQHSYPPPGYGTIYPPPAGYPSAPPQPDGYPYPPPSALIAHKIIMFIYTSLDNGSLQVLP</sequence>
<evidence type="ECO:0000313" key="2">
    <source>
        <dbReference type="EMBL" id="KAL3630874.1"/>
    </source>
</evidence>
<name>A0ABD3CNY5_9LAMI</name>
<protein>
    <recommendedName>
        <fullName evidence="4">Rhodopsin</fullName>
    </recommendedName>
</protein>
<comment type="caution">
    <text evidence="2">The sequence shown here is derived from an EMBL/GenBank/DDBJ whole genome shotgun (WGS) entry which is preliminary data.</text>
</comment>
<evidence type="ECO:0000256" key="1">
    <source>
        <dbReference type="SAM" id="MobiDB-lite"/>
    </source>
</evidence>
<feature type="compositionally biased region" description="Pro residues" evidence="1">
    <location>
        <begin position="10"/>
        <end position="34"/>
    </location>
</feature>
<dbReference type="EMBL" id="JAVIJP010000032">
    <property type="protein sequence ID" value="KAL3630874.1"/>
    <property type="molecule type" value="Genomic_DNA"/>
</dbReference>
<gene>
    <name evidence="2" type="ORF">CASFOL_023858</name>
</gene>
<reference evidence="3" key="1">
    <citation type="journal article" date="2024" name="IScience">
        <title>Strigolactones Initiate the Formation of Haustorium-like Structures in Castilleja.</title>
        <authorList>
            <person name="Buerger M."/>
            <person name="Peterson D."/>
            <person name="Chory J."/>
        </authorList>
    </citation>
    <scope>NUCLEOTIDE SEQUENCE [LARGE SCALE GENOMIC DNA]</scope>
</reference>
<feature type="region of interest" description="Disordered" evidence="1">
    <location>
        <begin position="1"/>
        <end position="34"/>
    </location>
</feature>
<keyword evidence="3" id="KW-1185">Reference proteome</keyword>
<evidence type="ECO:0000313" key="3">
    <source>
        <dbReference type="Proteomes" id="UP001632038"/>
    </source>
</evidence>